<evidence type="ECO:0000256" key="1">
    <source>
        <dbReference type="ARBA" id="ARBA00022679"/>
    </source>
</evidence>
<gene>
    <name evidence="4" type="ORF">E6H03_08515</name>
</gene>
<proteinExistence type="predicted"/>
<evidence type="ECO:0000256" key="2">
    <source>
        <dbReference type="ARBA" id="ARBA00023315"/>
    </source>
</evidence>
<dbReference type="SUPFAM" id="SSF55729">
    <property type="entry name" value="Acyl-CoA N-acyltransferases (Nat)"/>
    <property type="match status" value="1"/>
</dbReference>
<evidence type="ECO:0000313" key="5">
    <source>
        <dbReference type="Proteomes" id="UP000318093"/>
    </source>
</evidence>
<name>A0A537J9X6_9BACT</name>
<dbReference type="GO" id="GO:0016747">
    <property type="term" value="F:acyltransferase activity, transferring groups other than amino-acyl groups"/>
    <property type="evidence" value="ECO:0007669"/>
    <property type="project" value="InterPro"/>
</dbReference>
<protein>
    <submittedName>
        <fullName evidence="4">GNAT family N-acetyltransferase</fullName>
    </submittedName>
</protein>
<dbReference type="Proteomes" id="UP000318093">
    <property type="component" value="Unassembled WGS sequence"/>
</dbReference>
<dbReference type="Pfam" id="PF00583">
    <property type="entry name" value="Acetyltransf_1"/>
    <property type="match status" value="1"/>
</dbReference>
<dbReference type="InterPro" id="IPR016181">
    <property type="entry name" value="Acyl_CoA_acyltransferase"/>
</dbReference>
<dbReference type="CDD" id="cd04301">
    <property type="entry name" value="NAT_SF"/>
    <property type="match status" value="1"/>
</dbReference>
<feature type="domain" description="N-acetyltransferase" evidence="3">
    <location>
        <begin position="1"/>
        <end position="119"/>
    </location>
</feature>
<sequence length="128" mass="14285">MAAEEASSDARARFVAEQDTRWYGMAGVFVLQDQPEIAQLISMWVDPARRRSGIARALVDAVVRWARGRGARRLQLWVTGTNHQAMSLYACAGFAATERVQPLPSNPAVQQVLMVLELTFEKREGEPQ</sequence>
<organism evidence="4 5">
    <name type="scientific">Candidatus Segetimicrobium genomatis</name>
    <dbReference type="NCBI Taxonomy" id="2569760"/>
    <lineage>
        <taxon>Bacteria</taxon>
        <taxon>Bacillati</taxon>
        <taxon>Candidatus Sysuimicrobiota</taxon>
        <taxon>Candidatus Sysuimicrobiia</taxon>
        <taxon>Candidatus Sysuimicrobiales</taxon>
        <taxon>Candidatus Segetimicrobiaceae</taxon>
        <taxon>Candidatus Segetimicrobium</taxon>
    </lineage>
</organism>
<dbReference type="AlphaFoldDB" id="A0A537J9X6"/>
<dbReference type="EMBL" id="VBAN01000264">
    <property type="protein sequence ID" value="TMI80378.1"/>
    <property type="molecule type" value="Genomic_DNA"/>
</dbReference>
<dbReference type="Gene3D" id="3.40.630.30">
    <property type="match status" value="1"/>
</dbReference>
<dbReference type="PROSITE" id="PS51186">
    <property type="entry name" value="GNAT"/>
    <property type="match status" value="1"/>
</dbReference>
<dbReference type="PANTHER" id="PTHR43877">
    <property type="entry name" value="AMINOALKYLPHOSPHONATE N-ACETYLTRANSFERASE-RELATED-RELATED"/>
    <property type="match status" value="1"/>
</dbReference>
<reference evidence="4 5" key="1">
    <citation type="journal article" date="2019" name="Nat. Microbiol.">
        <title>Mediterranean grassland soil C-N compound turnover is dependent on rainfall and depth, and is mediated by genomically divergent microorganisms.</title>
        <authorList>
            <person name="Diamond S."/>
            <person name="Andeer P.F."/>
            <person name="Li Z."/>
            <person name="Crits-Christoph A."/>
            <person name="Burstein D."/>
            <person name="Anantharaman K."/>
            <person name="Lane K.R."/>
            <person name="Thomas B.C."/>
            <person name="Pan C."/>
            <person name="Northen T.R."/>
            <person name="Banfield J.F."/>
        </authorList>
    </citation>
    <scope>NUCLEOTIDE SEQUENCE [LARGE SCALE GENOMIC DNA]</scope>
    <source>
        <strain evidence="4">NP_6</strain>
    </source>
</reference>
<accession>A0A537J9X6</accession>
<evidence type="ECO:0000259" key="3">
    <source>
        <dbReference type="PROSITE" id="PS51186"/>
    </source>
</evidence>
<evidence type="ECO:0000313" key="4">
    <source>
        <dbReference type="EMBL" id="TMI80378.1"/>
    </source>
</evidence>
<dbReference type="InterPro" id="IPR050832">
    <property type="entry name" value="Bact_Acetyltransf"/>
</dbReference>
<comment type="caution">
    <text evidence="4">The sequence shown here is derived from an EMBL/GenBank/DDBJ whole genome shotgun (WGS) entry which is preliminary data.</text>
</comment>
<dbReference type="InterPro" id="IPR000182">
    <property type="entry name" value="GNAT_dom"/>
</dbReference>
<keyword evidence="2" id="KW-0012">Acyltransferase</keyword>
<keyword evidence="1 4" id="KW-0808">Transferase</keyword>